<evidence type="ECO:0000313" key="1">
    <source>
        <dbReference type="EMBL" id="DAF96837.1"/>
    </source>
</evidence>
<organism evidence="1">
    <name type="scientific">Podoviridae sp. ctQyH19</name>
    <dbReference type="NCBI Taxonomy" id="2825249"/>
    <lineage>
        <taxon>Viruses</taxon>
        <taxon>Duplodnaviria</taxon>
        <taxon>Heunggongvirae</taxon>
        <taxon>Uroviricota</taxon>
        <taxon>Caudoviricetes</taxon>
    </lineage>
</organism>
<accession>A0A8S5UQT4</accession>
<sequence length="43" mass="5217">MLPLFIEIIVIYYIFNLHTTKYLNNKSHKFMIVVCKFLLTLKI</sequence>
<name>A0A8S5UQT4_9CAUD</name>
<protein>
    <submittedName>
        <fullName evidence="1">Uncharacterized protein</fullName>
    </submittedName>
</protein>
<dbReference type="EMBL" id="BK016121">
    <property type="protein sequence ID" value="DAF96837.1"/>
    <property type="molecule type" value="Genomic_DNA"/>
</dbReference>
<proteinExistence type="predicted"/>
<reference evidence="1" key="1">
    <citation type="journal article" date="2021" name="Proc. Natl. Acad. Sci. U.S.A.">
        <title>A Catalog of Tens of Thousands of Viruses from Human Metagenomes Reveals Hidden Associations with Chronic Diseases.</title>
        <authorList>
            <person name="Tisza M.J."/>
            <person name="Buck C.B."/>
        </authorList>
    </citation>
    <scope>NUCLEOTIDE SEQUENCE</scope>
    <source>
        <strain evidence="1">CtQyH19</strain>
    </source>
</reference>